<accession>A0A1B1K5W4</accession>
<dbReference type="EMBL" id="CP009111">
    <property type="protein sequence ID" value="ANS27938.1"/>
    <property type="molecule type" value="Genomic_DNA"/>
</dbReference>
<proteinExistence type="predicted"/>
<name>A0A1B1K5W4_RHOOP</name>
<dbReference type="AlphaFoldDB" id="A0A1B1K5W4"/>
<dbReference type="RefSeq" id="WP_005265104.1">
    <property type="nucleotide sequence ID" value="NZ_CP009111.1"/>
</dbReference>
<dbReference type="Proteomes" id="UP000186108">
    <property type="component" value="Chromosome"/>
</dbReference>
<sequence length="78" mass="9166">MVSRTRVGNLFRGTGRSLCGRFGSWEFREASEDYYREMDAMKQDLIQWYRSGNYDKPCLVVWVGDPASDCTRRRYGLV</sequence>
<evidence type="ECO:0000313" key="1">
    <source>
        <dbReference type="EMBL" id="ANS27938.1"/>
    </source>
</evidence>
<organism evidence="1">
    <name type="scientific">Rhodococcus opacus</name>
    <name type="common">Nocardia opaca</name>
    <dbReference type="NCBI Taxonomy" id="37919"/>
    <lineage>
        <taxon>Bacteria</taxon>
        <taxon>Bacillati</taxon>
        <taxon>Actinomycetota</taxon>
        <taxon>Actinomycetes</taxon>
        <taxon>Mycobacteriales</taxon>
        <taxon>Nocardiaceae</taxon>
        <taxon>Rhodococcus</taxon>
    </lineage>
</organism>
<protein>
    <submittedName>
        <fullName evidence="1">Uncharacterized protein</fullName>
    </submittedName>
</protein>
<gene>
    <name evidence="1" type="ORF">R1CP_16250</name>
</gene>
<reference evidence="1" key="1">
    <citation type="submission" date="2014-07" db="EMBL/GenBank/DDBJ databases">
        <authorList>
            <person name="Zhang J.E."/>
            <person name="Yang H."/>
            <person name="Guo J."/>
            <person name="Deng Z."/>
            <person name="Luo H."/>
            <person name="Luo M."/>
            <person name="Zhao B."/>
        </authorList>
    </citation>
    <scope>NUCLEOTIDE SEQUENCE [LARGE SCALE GENOMIC DNA]</scope>
    <source>
        <strain evidence="1">1CP</strain>
    </source>
</reference>